<evidence type="ECO:0000256" key="1">
    <source>
        <dbReference type="SAM" id="MobiDB-lite"/>
    </source>
</evidence>
<reference evidence="2" key="2">
    <citation type="journal article" name="Front. Microbiol.">
        <title>Degradative Capacity of Two Strains of Rhodonia placenta: From Phenotype to Genotype.</title>
        <authorList>
            <person name="Kolle M."/>
            <person name="Horta M.A.C."/>
            <person name="Nowrousian M."/>
            <person name="Ohm R.A."/>
            <person name="Benz J.P."/>
            <person name="Pilgard A."/>
        </authorList>
    </citation>
    <scope>NUCLEOTIDE SEQUENCE</scope>
    <source>
        <strain evidence="2">FPRL280</strain>
    </source>
</reference>
<feature type="compositionally biased region" description="Acidic residues" evidence="1">
    <location>
        <begin position="289"/>
        <end position="299"/>
    </location>
</feature>
<protein>
    <recommendedName>
        <fullName evidence="4">DNA-binding protein RAP1</fullName>
    </recommendedName>
</protein>
<organism evidence="2 3">
    <name type="scientific">Rhodonia placenta</name>
    <dbReference type="NCBI Taxonomy" id="104341"/>
    <lineage>
        <taxon>Eukaryota</taxon>
        <taxon>Fungi</taxon>
        <taxon>Dikarya</taxon>
        <taxon>Basidiomycota</taxon>
        <taxon>Agaricomycotina</taxon>
        <taxon>Agaricomycetes</taxon>
        <taxon>Polyporales</taxon>
        <taxon>Adustoporiaceae</taxon>
        <taxon>Rhodonia</taxon>
    </lineage>
</organism>
<evidence type="ECO:0000313" key="3">
    <source>
        <dbReference type="Proteomes" id="UP000639403"/>
    </source>
</evidence>
<feature type="compositionally biased region" description="Acidic residues" evidence="1">
    <location>
        <begin position="409"/>
        <end position="430"/>
    </location>
</feature>
<feature type="region of interest" description="Disordered" evidence="1">
    <location>
        <begin position="177"/>
        <end position="318"/>
    </location>
</feature>
<feature type="region of interest" description="Disordered" evidence="1">
    <location>
        <begin position="39"/>
        <end position="59"/>
    </location>
</feature>
<comment type="caution">
    <text evidence="2">The sequence shown here is derived from an EMBL/GenBank/DDBJ whole genome shotgun (WGS) entry which is preliminary data.</text>
</comment>
<dbReference type="Proteomes" id="UP000639403">
    <property type="component" value="Unassembled WGS sequence"/>
</dbReference>
<evidence type="ECO:0000313" key="2">
    <source>
        <dbReference type="EMBL" id="KAF9822084.1"/>
    </source>
</evidence>
<dbReference type="AlphaFoldDB" id="A0A8H7PCI7"/>
<reference evidence="2" key="1">
    <citation type="submission" date="2020-11" db="EMBL/GenBank/DDBJ databases">
        <authorList>
            <person name="Koelle M."/>
            <person name="Horta M.A.C."/>
            <person name="Nowrousian M."/>
            <person name="Ohm R.A."/>
            <person name="Benz P."/>
            <person name="Pilgard A."/>
        </authorList>
    </citation>
    <scope>NUCLEOTIDE SEQUENCE</scope>
    <source>
        <strain evidence="2">FPRL280</strain>
    </source>
</reference>
<feature type="region of interest" description="Disordered" evidence="1">
    <location>
        <begin position="387"/>
        <end position="437"/>
    </location>
</feature>
<name>A0A8H7PCI7_9APHY</name>
<dbReference type="EMBL" id="JADOXO010000001">
    <property type="protein sequence ID" value="KAF9822084.1"/>
    <property type="molecule type" value="Genomic_DNA"/>
</dbReference>
<feature type="compositionally biased region" description="Polar residues" evidence="1">
    <location>
        <begin position="186"/>
        <end position="208"/>
    </location>
</feature>
<feature type="region of interest" description="Disordered" evidence="1">
    <location>
        <begin position="502"/>
        <end position="530"/>
    </location>
</feature>
<gene>
    <name evidence="2" type="ORF">IEO21_00078</name>
</gene>
<feature type="compositionally biased region" description="Basic residues" evidence="1">
    <location>
        <begin position="227"/>
        <end position="236"/>
    </location>
</feature>
<proteinExistence type="predicted"/>
<accession>A0A8H7PCI7</accession>
<sequence length="559" mass="61470">MNPNPSVPPSSLEGRDNITLLNNILQLARSPWLVPNDAASAPAMPSSRSSIPSSGTNAAAAPNVNDAASNALASNILAALGGGSTAQANNVSILPQNTPNHINAPVFVNNAPKPPGPPVGSSTDDEMHLVRALFVSEGTGQTYRQAIESLHGVNNHTSASWKDYYLDHVRRINGFVDSLRNAPRPKTSSPSIPRSHMTQVNQPSSSRPVTMPSGIVAPVSSSSSKPHGFHSARAHAHQSNLPIRDTSSSQGRYHTRRNGAAGDRDRVHAQTSARDRRARSPSVVHILDSDGEESDDDEIQLPARQLRSPTPPTRVQHHARGIRFTEEDHTFFLKTLQWEFQNSPRASRDDVCRKMASKTRHHDADGWSRYWSRHKSVVDTIRKTAPASSSLSITNNDKRKARANRADESSDDESEDGQESDNESDPPTDEDAQKLGTTGDLYTDVELRLFAKHIARTPNWLSLTRSQRFGDFRAKAYAAFYEGRKKKIHNLAKKYRQKTAKYTDERVSTTKKPVSPAAEQKPLSSGVIQNSLKRSREGAELLYLDISEPDAKHQRLGTF</sequence>
<evidence type="ECO:0008006" key="4">
    <source>
        <dbReference type="Google" id="ProtNLM"/>
    </source>
</evidence>
<feature type="compositionally biased region" description="Polar residues" evidence="1">
    <location>
        <begin position="237"/>
        <end position="252"/>
    </location>
</feature>